<organism evidence="6 7">
    <name type="scientific">Dispira parvispora</name>
    <dbReference type="NCBI Taxonomy" id="1520584"/>
    <lineage>
        <taxon>Eukaryota</taxon>
        <taxon>Fungi</taxon>
        <taxon>Fungi incertae sedis</taxon>
        <taxon>Zoopagomycota</taxon>
        <taxon>Kickxellomycotina</taxon>
        <taxon>Dimargaritomycetes</taxon>
        <taxon>Dimargaritales</taxon>
        <taxon>Dimargaritaceae</taxon>
        <taxon>Dispira</taxon>
    </lineage>
</organism>
<evidence type="ECO:0000256" key="3">
    <source>
        <dbReference type="ARBA" id="ARBA00023235"/>
    </source>
</evidence>
<dbReference type="OrthoDB" id="25767at2759"/>
<accession>A0A9W8AR07</accession>
<evidence type="ECO:0000256" key="4">
    <source>
        <dbReference type="SAM" id="MobiDB-lite"/>
    </source>
</evidence>
<dbReference type="EMBL" id="JANBPY010002242">
    <property type="protein sequence ID" value="KAJ1955853.1"/>
    <property type="molecule type" value="Genomic_DNA"/>
</dbReference>
<keyword evidence="7" id="KW-1185">Reference proteome</keyword>
<name>A0A9W8AR07_9FUNG</name>
<keyword evidence="2" id="KW-0819">tRNA processing</keyword>
<feature type="region of interest" description="Disordered" evidence="4">
    <location>
        <begin position="31"/>
        <end position="59"/>
    </location>
</feature>
<reference evidence="6" key="1">
    <citation type="submission" date="2022-07" db="EMBL/GenBank/DDBJ databases">
        <title>Phylogenomic reconstructions and comparative analyses of Kickxellomycotina fungi.</title>
        <authorList>
            <person name="Reynolds N.K."/>
            <person name="Stajich J.E."/>
            <person name="Barry K."/>
            <person name="Grigoriev I.V."/>
            <person name="Crous P."/>
            <person name="Smith M.E."/>
        </authorList>
    </citation>
    <scope>NUCLEOTIDE SEQUENCE</scope>
    <source>
        <strain evidence="6">RSA 1196</strain>
    </source>
</reference>
<feature type="compositionally biased region" description="Polar residues" evidence="4">
    <location>
        <begin position="31"/>
        <end position="53"/>
    </location>
</feature>
<dbReference type="EC" id="5.4.99.45" evidence="6"/>
<dbReference type="InterPro" id="IPR020103">
    <property type="entry name" value="PsdUridine_synth_cat_dom_sf"/>
</dbReference>
<dbReference type="SUPFAM" id="SSF55120">
    <property type="entry name" value="Pseudouridine synthase"/>
    <property type="match status" value="1"/>
</dbReference>
<dbReference type="InterPro" id="IPR001406">
    <property type="entry name" value="PsdUridine_synth_TruA"/>
</dbReference>
<dbReference type="PANTHER" id="PTHR11142:SF5">
    <property type="entry name" value="TRNA PSEUDOURIDINE(38_39) SYNTHASE"/>
    <property type="match status" value="1"/>
</dbReference>
<evidence type="ECO:0000256" key="2">
    <source>
        <dbReference type="ARBA" id="ARBA00022694"/>
    </source>
</evidence>
<dbReference type="Gene3D" id="3.30.70.580">
    <property type="entry name" value="Pseudouridine synthase I, catalytic domain, N-terminal subdomain"/>
    <property type="match status" value="1"/>
</dbReference>
<dbReference type="HAMAP" id="MF_00171">
    <property type="entry name" value="TruA"/>
    <property type="match status" value="1"/>
</dbReference>
<evidence type="ECO:0000259" key="5">
    <source>
        <dbReference type="Pfam" id="PF01416"/>
    </source>
</evidence>
<evidence type="ECO:0000313" key="7">
    <source>
        <dbReference type="Proteomes" id="UP001150925"/>
    </source>
</evidence>
<dbReference type="AlphaFoldDB" id="A0A9W8AR07"/>
<dbReference type="GO" id="GO:0005737">
    <property type="term" value="C:cytoplasm"/>
    <property type="evidence" value="ECO:0007669"/>
    <property type="project" value="TreeGrafter"/>
</dbReference>
<dbReference type="Gene3D" id="3.30.70.660">
    <property type="entry name" value="Pseudouridine synthase I, catalytic domain, C-terminal subdomain"/>
    <property type="match status" value="1"/>
</dbReference>
<gene>
    <name evidence="6" type="primary">DEG1</name>
    <name evidence="6" type="ORF">IWQ62_005434</name>
</gene>
<comment type="similarity">
    <text evidence="1">Belongs to the tRNA pseudouridine synthase TruA family.</text>
</comment>
<evidence type="ECO:0000256" key="1">
    <source>
        <dbReference type="ARBA" id="ARBA00009375"/>
    </source>
</evidence>
<dbReference type="Proteomes" id="UP001150925">
    <property type="component" value="Unassembled WGS sequence"/>
</dbReference>
<feature type="compositionally biased region" description="Basic and acidic residues" evidence="4">
    <location>
        <begin position="505"/>
        <end position="518"/>
    </location>
</feature>
<feature type="region of interest" description="Disordered" evidence="4">
    <location>
        <begin position="504"/>
        <end position="533"/>
    </location>
</feature>
<dbReference type="GO" id="GO:1990481">
    <property type="term" value="P:mRNA pseudouridine synthesis"/>
    <property type="evidence" value="ECO:0007669"/>
    <property type="project" value="TreeGrafter"/>
</dbReference>
<dbReference type="Pfam" id="PF01416">
    <property type="entry name" value="PseudoU_synth_1"/>
    <property type="match status" value="1"/>
</dbReference>
<comment type="caution">
    <text evidence="6">The sequence shown here is derived from an EMBL/GenBank/DDBJ whole genome shotgun (WGS) entry which is preliminary data.</text>
</comment>
<evidence type="ECO:0000313" key="6">
    <source>
        <dbReference type="EMBL" id="KAJ1955853.1"/>
    </source>
</evidence>
<sequence>MATPTSNYQDWTSSALIERIQKLEAQLGQCESNNKSTATATGTPLPASTTPGSGRTRKQRAFDWTKYAKRRIALKVAYFGWDYSGFAAQGEQSDIRTVEGELFTALKKCRLIPDAGQCRYSRCGRTDRGVSGVGQVVALDVRSAIPKDRVHEIMGGITPETIPVQNDREQPVSRSAPHLLRHHWQPATDLGITPIDESPSAAAMSATTDALEAREMPFVVMLNRELPRDIRVLAWAPIPVTFNARYDCLWRHYKYYFSGSAYGPLSISAMRQAAKHFLGSHDFRYFCKIDPAKEIQNYERTVLEIDITPVSSPLSQTTEGQLSGSTGVGPYQLPQFYELNLRGSAFLWHQVRCMTSVLLLVGQGLETPSVVQDLLQVDKARGRPIYPLASEIPLILYDCYYQPKLAWRYSNTLSCQPLHATHRQLLELWNIQSIKALTVGCALETVNSFPVSQVDGDGTLAPAQPLGDVTQEQWPALGIDSSTLINQGGGHLVTTRTYIPIMQRSRTDSVDQRNERYQAKKRQRVDQDSTMMQ</sequence>
<dbReference type="PANTHER" id="PTHR11142">
    <property type="entry name" value="PSEUDOURIDYLATE SYNTHASE"/>
    <property type="match status" value="1"/>
</dbReference>
<keyword evidence="3 6" id="KW-0413">Isomerase</keyword>
<protein>
    <submittedName>
        <fullName evidence="6">Pseudouridine synthase deg1</fullName>
        <ecNumber evidence="6">5.4.99.45</ecNumber>
    </submittedName>
</protein>
<proteinExistence type="inferred from homology"/>
<feature type="domain" description="Pseudouridine synthase I TruA alpha/beta" evidence="5">
    <location>
        <begin position="273"/>
        <end position="401"/>
    </location>
</feature>
<dbReference type="InterPro" id="IPR020097">
    <property type="entry name" value="PsdUridine_synth_TruA_a/b_dom"/>
</dbReference>
<dbReference type="GO" id="GO:0031119">
    <property type="term" value="P:tRNA pseudouridine synthesis"/>
    <property type="evidence" value="ECO:0007669"/>
    <property type="project" value="TreeGrafter"/>
</dbReference>
<dbReference type="InterPro" id="IPR020094">
    <property type="entry name" value="TruA/RsuA/RluB/E/F_N"/>
</dbReference>
<dbReference type="InterPro" id="IPR020095">
    <property type="entry name" value="PsdUridine_synth_TruA_C"/>
</dbReference>
<dbReference type="GO" id="GO:0005634">
    <property type="term" value="C:nucleus"/>
    <property type="evidence" value="ECO:0007669"/>
    <property type="project" value="TreeGrafter"/>
</dbReference>
<dbReference type="GO" id="GO:0160154">
    <property type="term" value="F:tRNA pseudouridine(38/39) synthase activity"/>
    <property type="evidence" value="ECO:0007669"/>
    <property type="project" value="UniProtKB-EC"/>
</dbReference>
<dbReference type="GO" id="GO:0003723">
    <property type="term" value="F:RNA binding"/>
    <property type="evidence" value="ECO:0007669"/>
    <property type="project" value="InterPro"/>
</dbReference>